<comment type="subunit">
    <text evidence="2 4">Homodimer.</text>
</comment>
<dbReference type="OrthoDB" id="665505at2759"/>
<keyword evidence="6" id="KW-1185">Reference proteome</keyword>
<dbReference type="InterPro" id="IPR044859">
    <property type="entry name" value="Allene_oxi_cyc_Dirigent"/>
</dbReference>
<evidence type="ECO:0000313" key="6">
    <source>
        <dbReference type="Proteomes" id="UP000604825"/>
    </source>
</evidence>
<reference evidence="5" key="1">
    <citation type="submission" date="2020-10" db="EMBL/GenBank/DDBJ databases">
        <authorList>
            <person name="Han B."/>
            <person name="Lu T."/>
            <person name="Zhao Q."/>
            <person name="Huang X."/>
            <person name="Zhao Y."/>
        </authorList>
    </citation>
    <scope>NUCLEOTIDE SEQUENCE</scope>
</reference>
<comment type="function">
    <text evidence="4">Dirigent proteins impart stereoselectivity on the phenoxy radical-coupling reaction, yielding optically active lignans from two molecules of coniferyl alcohol in the biosynthesis of lignans, flavonolignans, and alkaloids and thus plays a central role in plant secondary metabolism.</text>
</comment>
<comment type="caution">
    <text evidence="5">The sequence shown here is derived from an EMBL/GenBank/DDBJ whole genome shotgun (WGS) entry which is preliminary data.</text>
</comment>
<name>A0A811QDF7_9POAL</name>
<dbReference type="InterPro" id="IPR004265">
    <property type="entry name" value="Dirigent"/>
</dbReference>
<proteinExistence type="inferred from homology"/>
<gene>
    <name evidence="5" type="ORF">NCGR_LOCUS37665</name>
</gene>
<dbReference type="GO" id="GO:0009699">
    <property type="term" value="P:phenylpropanoid biosynthetic process"/>
    <property type="evidence" value="ECO:0007669"/>
    <property type="project" value="UniProtKB-ARBA"/>
</dbReference>
<comment type="subcellular location">
    <subcellularLocation>
        <location evidence="4">Secreted</location>
        <location evidence="4">Extracellular space</location>
        <location evidence="4">Apoplast</location>
    </subcellularLocation>
</comment>
<protein>
    <recommendedName>
        <fullName evidence="4">Dirigent protein</fullName>
    </recommendedName>
</protein>
<keyword evidence="3 4" id="KW-0964">Secreted</keyword>
<evidence type="ECO:0000256" key="4">
    <source>
        <dbReference type="RuleBase" id="RU363099"/>
    </source>
</evidence>
<keyword evidence="4" id="KW-0052">Apoplast</keyword>
<evidence type="ECO:0000256" key="2">
    <source>
        <dbReference type="ARBA" id="ARBA00011738"/>
    </source>
</evidence>
<accession>A0A811QDF7</accession>
<dbReference type="Pfam" id="PF03018">
    <property type="entry name" value="Dirigent"/>
    <property type="match status" value="1"/>
</dbReference>
<dbReference type="PANTHER" id="PTHR21495">
    <property type="entry name" value="NUCLEOPORIN-RELATED"/>
    <property type="match status" value="1"/>
</dbReference>
<organism evidence="5 6">
    <name type="scientific">Miscanthus lutarioriparius</name>
    <dbReference type="NCBI Taxonomy" id="422564"/>
    <lineage>
        <taxon>Eukaryota</taxon>
        <taxon>Viridiplantae</taxon>
        <taxon>Streptophyta</taxon>
        <taxon>Embryophyta</taxon>
        <taxon>Tracheophyta</taxon>
        <taxon>Spermatophyta</taxon>
        <taxon>Magnoliopsida</taxon>
        <taxon>Liliopsida</taxon>
        <taxon>Poales</taxon>
        <taxon>Poaceae</taxon>
        <taxon>PACMAD clade</taxon>
        <taxon>Panicoideae</taxon>
        <taxon>Andropogonodae</taxon>
        <taxon>Andropogoneae</taxon>
        <taxon>Saccharinae</taxon>
        <taxon>Miscanthus</taxon>
    </lineage>
</organism>
<evidence type="ECO:0000313" key="5">
    <source>
        <dbReference type="EMBL" id="CAD6254056.1"/>
    </source>
</evidence>
<dbReference type="AlphaFoldDB" id="A0A811QDF7"/>
<comment type="similarity">
    <text evidence="1 4">Belongs to the plant dirigent protein family.</text>
</comment>
<dbReference type="Gene3D" id="2.40.480.10">
    <property type="entry name" value="Allene oxide cyclase-like"/>
    <property type="match status" value="1"/>
</dbReference>
<dbReference type="EMBL" id="CAJGYO010000009">
    <property type="protein sequence ID" value="CAD6254056.1"/>
    <property type="molecule type" value="Genomic_DNA"/>
</dbReference>
<dbReference type="GO" id="GO:0048046">
    <property type="term" value="C:apoplast"/>
    <property type="evidence" value="ECO:0007669"/>
    <property type="project" value="UniProtKB-SubCell"/>
</dbReference>
<dbReference type="Proteomes" id="UP000604825">
    <property type="component" value="Unassembled WGS sequence"/>
</dbReference>
<sequence length="180" mass="19205">MAKSKLSTVQLQLITISMALAAAAATTTTHLRFYMHDIVTATAESPATGVRVARGTTPLPGDPGTPARFGDMHVIDDPLTEGPDAASPAVGRAQGFYPFADQQQLAVIFSLNIVFTAGKHNGSYLVVNGKDAFFDEVRELAVIGGAGRFRGATGYALLRTHYFNSTTKNAVVKIDMYLRV</sequence>
<evidence type="ECO:0000256" key="3">
    <source>
        <dbReference type="ARBA" id="ARBA00022525"/>
    </source>
</evidence>
<evidence type="ECO:0000256" key="1">
    <source>
        <dbReference type="ARBA" id="ARBA00010746"/>
    </source>
</evidence>